<keyword evidence="9" id="KW-0121">Carboxypeptidase</keyword>
<evidence type="ECO:0000256" key="6">
    <source>
        <dbReference type="ARBA" id="ARBA00023237"/>
    </source>
</evidence>
<keyword evidence="5" id="KW-0472">Membrane</keyword>
<reference evidence="9" key="2">
    <citation type="submission" date="2021-04" db="EMBL/GenBank/DDBJ databases">
        <authorList>
            <person name="Gilroy R."/>
        </authorList>
    </citation>
    <scope>NUCLEOTIDE SEQUENCE</scope>
    <source>
        <strain evidence="9">8470</strain>
    </source>
</reference>
<keyword evidence="2" id="KW-0813">Transport</keyword>
<keyword evidence="6" id="KW-0998">Cell outer membrane</keyword>
<dbReference type="GO" id="GO:0004180">
    <property type="term" value="F:carboxypeptidase activity"/>
    <property type="evidence" value="ECO:0007669"/>
    <property type="project" value="UniProtKB-KW"/>
</dbReference>
<gene>
    <name evidence="9" type="ORF">H9928_11355</name>
</gene>
<dbReference type="PANTHER" id="PTHR30069">
    <property type="entry name" value="TONB-DEPENDENT OUTER MEMBRANE RECEPTOR"/>
    <property type="match status" value="1"/>
</dbReference>
<accession>A0A948TP88</accession>
<dbReference type="Pfam" id="PF13620">
    <property type="entry name" value="CarboxypepD_reg"/>
    <property type="match status" value="1"/>
</dbReference>
<dbReference type="InterPro" id="IPR057601">
    <property type="entry name" value="Oar-like_b-barrel"/>
</dbReference>
<evidence type="ECO:0000256" key="2">
    <source>
        <dbReference type="ARBA" id="ARBA00022448"/>
    </source>
</evidence>
<keyword evidence="7" id="KW-0732">Signal</keyword>
<comment type="caution">
    <text evidence="9">The sequence shown here is derived from an EMBL/GenBank/DDBJ whole genome shotgun (WGS) entry which is preliminary data.</text>
</comment>
<feature type="domain" description="TonB-dependent transporter Oar-like beta-barrel" evidence="8">
    <location>
        <begin position="236"/>
        <end position="298"/>
    </location>
</feature>
<name>A0A948TP88_9BACT</name>
<dbReference type="GO" id="GO:0044718">
    <property type="term" value="P:siderophore transmembrane transport"/>
    <property type="evidence" value="ECO:0007669"/>
    <property type="project" value="TreeGrafter"/>
</dbReference>
<evidence type="ECO:0000256" key="5">
    <source>
        <dbReference type="ARBA" id="ARBA00023136"/>
    </source>
</evidence>
<dbReference type="EMBL" id="JAHLFJ010000101">
    <property type="protein sequence ID" value="MBU3857117.1"/>
    <property type="molecule type" value="Genomic_DNA"/>
</dbReference>
<dbReference type="Pfam" id="PF25183">
    <property type="entry name" value="OMP_b-brl_4"/>
    <property type="match status" value="2"/>
</dbReference>
<evidence type="ECO:0000256" key="7">
    <source>
        <dbReference type="SAM" id="SignalP"/>
    </source>
</evidence>
<reference evidence="9" key="1">
    <citation type="journal article" date="2021" name="PeerJ">
        <title>Extensive microbial diversity within the chicken gut microbiome revealed by metagenomics and culture.</title>
        <authorList>
            <person name="Gilroy R."/>
            <person name="Ravi A."/>
            <person name="Getino M."/>
            <person name="Pursley I."/>
            <person name="Horton D.L."/>
            <person name="Alikhan N.F."/>
            <person name="Baker D."/>
            <person name="Gharbi K."/>
            <person name="Hall N."/>
            <person name="Watson M."/>
            <person name="Adriaenssens E.M."/>
            <person name="Foster-Nyarko E."/>
            <person name="Jarju S."/>
            <person name="Secka A."/>
            <person name="Antonio M."/>
            <person name="Oren A."/>
            <person name="Chaudhuri R.R."/>
            <person name="La Ragione R."/>
            <person name="Hildebrand F."/>
            <person name="Pallen M.J."/>
        </authorList>
    </citation>
    <scope>NUCLEOTIDE SEQUENCE</scope>
    <source>
        <strain evidence="9">8470</strain>
    </source>
</reference>
<dbReference type="Gene3D" id="2.40.170.20">
    <property type="entry name" value="TonB-dependent receptor, beta-barrel domain"/>
    <property type="match status" value="1"/>
</dbReference>
<dbReference type="SUPFAM" id="SSF56935">
    <property type="entry name" value="Porins"/>
    <property type="match status" value="1"/>
</dbReference>
<comment type="subcellular location">
    <subcellularLocation>
        <location evidence="1">Cell outer membrane</location>
        <topology evidence="1">Multi-pass membrane protein</topology>
    </subcellularLocation>
</comment>
<proteinExistence type="predicted"/>
<dbReference type="Proteomes" id="UP000784286">
    <property type="component" value="Unassembled WGS sequence"/>
</dbReference>
<dbReference type="InterPro" id="IPR039426">
    <property type="entry name" value="TonB-dep_rcpt-like"/>
</dbReference>
<dbReference type="InterPro" id="IPR008969">
    <property type="entry name" value="CarboxyPept-like_regulatory"/>
</dbReference>
<feature type="chain" id="PRO_5037835443" evidence="7">
    <location>
        <begin position="24"/>
        <end position="1083"/>
    </location>
</feature>
<evidence type="ECO:0000259" key="8">
    <source>
        <dbReference type="Pfam" id="PF25183"/>
    </source>
</evidence>
<keyword evidence="9" id="KW-0645">Protease</keyword>
<dbReference type="GO" id="GO:0015344">
    <property type="term" value="F:siderophore uptake transmembrane transporter activity"/>
    <property type="evidence" value="ECO:0007669"/>
    <property type="project" value="TreeGrafter"/>
</dbReference>
<organism evidence="9 10">
    <name type="scientific">Candidatus Phocaeicola excrementipullorum</name>
    <dbReference type="NCBI Taxonomy" id="2838731"/>
    <lineage>
        <taxon>Bacteria</taxon>
        <taxon>Pseudomonadati</taxon>
        <taxon>Bacteroidota</taxon>
        <taxon>Bacteroidia</taxon>
        <taxon>Bacteroidales</taxon>
        <taxon>Bacteroidaceae</taxon>
        <taxon>Phocaeicola</taxon>
    </lineage>
</organism>
<evidence type="ECO:0000256" key="4">
    <source>
        <dbReference type="ARBA" id="ARBA00022692"/>
    </source>
</evidence>
<protein>
    <submittedName>
        <fullName evidence="9">Carboxypeptidase regulatory-like domain-containing protein</fullName>
    </submittedName>
</protein>
<keyword evidence="3" id="KW-1134">Transmembrane beta strand</keyword>
<dbReference type="SUPFAM" id="SSF49464">
    <property type="entry name" value="Carboxypeptidase regulatory domain-like"/>
    <property type="match status" value="1"/>
</dbReference>
<dbReference type="Gene3D" id="2.60.40.1120">
    <property type="entry name" value="Carboxypeptidase-like, regulatory domain"/>
    <property type="match status" value="1"/>
</dbReference>
<evidence type="ECO:0000256" key="1">
    <source>
        <dbReference type="ARBA" id="ARBA00004571"/>
    </source>
</evidence>
<feature type="domain" description="TonB-dependent transporter Oar-like beta-barrel" evidence="8">
    <location>
        <begin position="348"/>
        <end position="1012"/>
    </location>
</feature>
<dbReference type="InterPro" id="IPR036942">
    <property type="entry name" value="Beta-barrel_TonB_sf"/>
</dbReference>
<evidence type="ECO:0000313" key="10">
    <source>
        <dbReference type="Proteomes" id="UP000784286"/>
    </source>
</evidence>
<dbReference type="AlphaFoldDB" id="A0A948TP88"/>
<feature type="signal peptide" evidence="7">
    <location>
        <begin position="1"/>
        <end position="23"/>
    </location>
</feature>
<keyword evidence="4" id="KW-0812">Transmembrane</keyword>
<evidence type="ECO:0000256" key="3">
    <source>
        <dbReference type="ARBA" id="ARBA00022452"/>
    </source>
</evidence>
<dbReference type="GO" id="GO:0009279">
    <property type="term" value="C:cell outer membrane"/>
    <property type="evidence" value="ECO:0007669"/>
    <property type="project" value="UniProtKB-SubCell"/>
</dbReference>
<keyword evidence="9" id="KW-0378">Hydrolase</keyword>
<dbReference type="PANTHER" id="PTHR30069:SF46">
    <property type="entry name" value="OAR PROTEIN"/>
    <property type="match status" value="1"/>
</dbReference>
<evidence type="ECO:0000313" key="9">
    <source>
        <dbReference type="EMBL" id="MBU3857117.1"/>
    </source>
</evidence>
<sequence>MFKRKPYFATLLMLLMSICSVFAQVTTSGMNGLISDEQKQPLIGASVQTVHMPSGTTYGTITNADGRFSLQGMRTGGPYIVEISYIGYKTARYEGINLSLGDNYVLNVQMHEDSDMLDEVVVVATKSKFSGTKTGASTNISNRQINALPSVSRSLSDMTKLSPYAGTNNSFGGHDGRMNNITIDGANFNNNFGLSSSPMPGGGSPISLDAIEELQVNIAPFDVRQANFTGAGINAITKSGTNTFKGTAYAYFRNENMRGNRIDGEDLGERQQEAHRTYGFTLGGPIVKNKLFFFVNGEFEQEPRPIFKWRVSEDGVGSDADLITRVTAADMEAFASILREKYNYEPGSYTDYDAGTFTNKLLARIDWNINTNNKLTVRYNYTKNKYTNPTSQSMPNKTTHGHYSSYSLPFRNSCYDMNNLVHSLTAELNSNFGGKMSNQILATFTKISDVRGSDSTPFPMVDILKDGDMFMTAGYELFTYNNAVSNNIWTITDNFTLNLDKHAITAGVAYEHQYVGNSFMSYGLGYYRYNSLDDFRDDAAPSLYALTYGYGGEDKPTAELSFGQYSAYIQDMWSANENLKVTAGLRIDIPTYLNDLQRNTVVYDMNFLNSQKIDTSKWPGTKVLFSPRVGFNWDVFGDSRLKLRGGTGLFTGRMPFVFFTNMPTNSGMLQNTVTISDPNLLAKLAGGVRDRYEVMKLLPEEFPQTPVQRAPGTVAGIDPDFKLPQVWKSTLAADIKLPLPFNANLTLEGIYAKNLNAVLQQNINVIGLDDPKMKRFEGPDSRYMYPGQTESRLYPDMDGAYMLTNTNKGYSYNLNATLNLNPVENLNMKLAYTYTGSKEISGNPGAQPYELWQNTPTVNGGNHLALTNSQYLTPHRVMAALSYRIPYANHFATSISLFYTGYNPGNYSYTYNGDMNQDGINNDLIYIPKSKDELTFVDKNGFTAAEQADAFWKYVNQDAYLSKHKGEYAEAYSARYPWINQVDLKITQDFSIKAGKTTNTLQVSLDIFNIGNLLKDTWGITKVPVNSGRILKYEGVTANNVPTYSMYYTTENGKNVLPTNTFSYLKDSSDCWQIQIGVRYLFN</sequence>